<keyword evidence="1" id="KW-0175">Coiled coil</keyword>
<dbReference type="AlphaFoldDB" id="A0A6I1MTP6"/>
<keyword evidence="2" id="KW-1133">Transmembrane helix</keyword>
<feature type="transmembrane region" description="Helical" evidence="2">
    <location>
        <begin position="434"/>
        <end position="459"/>
    </location>
</feature>
<comment type="caution">
    <text evidence="3">The sequence shown here is derived from an EMBL/GenBank/DDBJ whole genome shotgun (WGS) entry which is preliminary data.</text>
</comment>
<name>A0A6I1MTP6_9CLOT</name>
<feature type="coiled-coil region" evidence="1">
    <location>
        <begin position="154"/>
        <end position="215"/>
    </location>
</feature>
<dbReference type="GO" id="GO:0005886">
    <property type="term" value="C:plasma membrane"/>
    <property type="evidence" value="ECO:0007669"/>
    <property type="project" value="UniProtKB-SubCell"/>
</dbReference>
<dbReference type="PANTHER" id="PTHR37305">
    <property type="entry name" value="INTEGRAL MEMBRANE PROTEIN-RELATED"/>
    <property type="match status" value="1"/>
</dbReference>
<accession>A0A6I1MTP6</accession>
<dbReference type="PANTHER" id="PTHR37305:SF1">
    <property type="entry name" value="MEMBRANE PROTEIN"/>
    <property type="match status" value="1"/>
</dbReference>
<gene>
    <name evidence="3" type="ORF">GBZ86_07540</name>
</gene>
<feature type="transmembrane region" description="Helical" evidence="2">
    <location>
        <begin position="466"/>
        <end position="489"/>
    </location>
</feature>
<sequence>MIGRILSLTYNELLKQFKKISITVIIAFIIFLGILLPVIAQKLSVNNKDINDRNIVGIKNAEIKIDSFKNVTTNVEKLQLEFALIDKEYWQFMKDNNIGYKDWRNDVLEGYELNAYRIAILNKILNNVNKKSLVDAKFFEVSSEEIQEYITLSKEELNKKLNELVKINEDKKNIVKNNDYMKYLSDLIKHQEDILALQKEQIERTQEKLKVKADDESLKINLESLKNNSISTEKILSIYKYRYNNKIDFKENNWKNKTLKDIEQCEMDLGIHFVSEEQFNKGGAPGIQSDRMNYEEYKEIYNKNKIDLQEKIDRDWYSLNNNIPQLEFITDARTLVNSTYNIFVILTILLLIIIGGGVVASEFSKGTIRLLIIRPVARWKILLSKLLSLFIIAYGTIIVSVIISMITSGFILGLNSLQTAVVKTIGGKIVEVPYVQYILTEILMSSASVLFIISVVFMISTLAKSTALAVSISTILYLIAMPLTLILGFSNEKWIVNTIIPYINQSMINIMHGFIEMLQRENGIVLNNNLGSIQLVIVSIIMLIITFLIFQRKDIKN</sequence>
<dbReference type="OrthoDB" id="2024038at2"/>
<evidence type="ECO:0000313" key="4">
    <source>
        <dbReference type="Proteomes" id="UP000430345"/>
    </source>
</evidence>
<feature type="transmembrane region" description="Helical" evidence="2">
    <location>
        <begin position="381"/>
        <end position="414"/>
    </location>
</feature>
<dbReference type="EMBL" id="WHJC01000085">
    <property type="protein sequence ID" value="MPQ43609.1"/>
    <property type="molecule type" value="Genomic_DNA"/>
</dbReference>
<keyword evidence="4" id="KW-1185">Reference proteome</keyword>
<keyword evidence="2" id="KW-0812">Transmembrane</keyword>
<organism evidence="3 4">
    <name type="scientific">Clostridium tarantellae</name>
    <dbReference type="NCBI Taxonomy" id="39493"/>
    <lineage>
        <taxon>Bacteria</taxon>
        <taxon>Bacillati</taxon>
        <taxon>Bacillota</taxon>
        <taxon>Clostridia</taxon>
        <taxon>Eubacteriales</taxon>
        <taxon>Clostridiaceae</taxon>
        <taxon>Clostridium</taxon>
    </lineage>
</organism>
<evidence type="ECO:0000256" key="1">
    <source>
        <dbReference type="SAM" id="Coils"/>
    </source>
</evidence>
<feature type="transmembrane region" description="Helical" evidence="2">
    <location>
        <begin position="20"/>
        <end position="40"/>
    </location>
</feature>
<feature type="transmembrane region" description="Helical" evidence="2">
    <location>
        <begin position="340"/>
        <end position="360"/>
    </location>
</feature>
<dbReference type="Proteomes" id="UP000430345">
    <property type="component" value="Unassembled WGS sequence"/>
</dbReference>
<proteinExistence type="predicted"/>
<evidence type="ECO:0000313" key="3">
    <source>
        <dbReference type="EMBL" id="MPQ43609.1"/>
    </source>
</evidence>
<dbReference type="GO" id="GO:0140359">
    <property type="term" value="F:ABC-type transporter activity"/>
    <property type="evidence" value="ECO:0007669"/>
    <property type="project" value="InterPro"/>
</dbReference>
<protein>
    <submittedName>
        <fullName evidence="3">ABC transporter permease subunit</fullName>
    </submittedName>
</protein>
<reference evidence="3 4" key="1">
    <citation type="submission" date="2019-10" db="EMBL/GenBank/DDBJ databases">
        <title>The Genome Sequence of Clostridium tarantellae Isolated from Fish Brain.</title>
        <authorList>
            <person name="Bano L."/>
            <person name="Kiel M."/>
            <person name="Sales G."/>
            <person name="Doxey A.C."/>
            <person name="Mansfield M.J."/>
            <person name="Schiavone M."/>
            <person name="Rossetto O."/>
            <person name="Pirazzini M."/>
            <person name="Dobrindt U."/>
            <person name="Montecucco C."/>
        </authorList>
    </citation>
    <scope>NUCLEOTIDE SEQUENCE [LARGE SCALE GENOMIC DNA]</scope>
    <source>
        <strain evidence="3 4">DSM 3997</strain>
    </source>
</reference>
<dbReference type="Pfam" id="PF12679">
    <property type="entry name" value="ABC2_membrane_2"/>
    <property type="match status" value="1"/>
</dbReference>
<feature type="transmembrane region" description="Helical" evidence="2">
    <location>
        <begin position="530"/>
        <end position="550"/>
    </location>
</feature>
<evidence type="ECO:0000256" key="2">
    <source>
        <dbReference type="SAM" id="Phobius"/>
    </source>
</evidence>
<keyword evidence="2" id="KW-0472">Membrane</keyword>
<dbReference type="RefSeq" id="WP_152889283.1">
    <property type="nucleotide sequence ID" value="NZ_WHJC01000085.1"/>
</dbReference>